<name>A0A7W6FWH8_9HYPH</name>
<keyword evidence="1" id="KW-0378">Hydrolase</keyword>
<sequence length="440" mass="46607">MLQPTLGHVGCSTLAEVALTLCAMLSPLTFIHAADIHLDSPLHGLSRKDEAFSQLVRGATRTAFARVVDLAIEEGAAFVVIAGDLYDGAWKDQSTGQFAVAQLARLTRSGIRAVISFGNHDAESRVTRHLTPPEGVYMLANARCETVLFDDLGVAIHGRSYKQAATTENIAATYCPPIKGLLNVAMLHTALDGHEGHANYAPCSLAELQAAGHDYWALGHVHDHVVRSTHPHVVFAGNTQGRHVRETGPKGVVVVRAVDGAITNVEHRATDEIRWANLRVDASGAGDTIEALTAIQGELRPIVAAAERRPVAARVSVVVNAALARRLHADPSFFETEVRGHAAGVSDTLCIERVKVAARAEAGTDGLPAELRDLLNQAMTDPDCRRAIEAAIAPLIGKLPMEIGDAETTPLIAFARTGNGEAIAGAARSLIEARLGGATD</sequence>
<accession>A0A7W6FWH8</accession>
<evidence type="ECO:0000256" key="1">
    <source>
        <dbReference type="ARBA" id="ARBA00022801"/>
    </source>
</evidence>
<feature type="domain" description="Calcineurin-like phosphoesterase" evidence="2">
    <location>
        <begin position="29"/>
        <end position="223"/>
    </location>
</feature>
<dbReference type="InterPro" id="IPR050535">
    <property type="entry name" value="DNA_Repair-Maintenance_Comp"/>
</dbReference>
<dbReference type="PANTHER" id="PTHR30337">
    <property type="entry name" value="COMPONENT OF ATP-DEPENDENT DSDNA EXONUCLEASE"/>
    <property type="match status" value="1"/>
</dbReference>
<gene>
    <name evidence="3" type="ORF">GGR05_004377</name>
</gene>
<dbReference type="PANTHER" id="PTHR30337:SF7">
    <property type="entry name" value="PHOSPHOESTERASE"/>
    <property type="match status" value="1"/>
</dbReference>
<dbReference type="InterPro" id="IPR004843">
    <property type="entry name" value="Calcineurin-like_PHP"/>
</dbReference>
<evidence type="ECO:0000259" key="2">
    <source>
        <dbReference type="Pfam" id="PF00149"/>
    </source>
</evidence>
<dbReference type="CDD" id="cd00840">
    <property type="entry name" value="MPP_Mre11_N"/>
    <property type="match status" value="1"/>
</dbReference>
<dbReference type="Pfam" id="PF00149">
    <property type="entry name" value="Metallophos"/>
    <property type="match status" value="1"/>
</dbReference>
<keyword evidence="3" id="KW-0540">Nuclease</keyword>
<keyword evidence="4" id="KW-1185">Reference proteome</keyword>
<dbReference type="RefSeq" id="WP_210185825.1">
    <property type="nucleotide sequence ID" value="NZ_FOOA01000038.1"/>
</dbReference>
<dbReference type="InterPro" id="IPR041796">
    <property type="entry name" value="Mre11_N"/>
</dbReference>
<dbReference type="GO" id="GO:0004527">
    <property type="term" value="F:exonuclease activity"/>
    <property type="evidence" value="ECO:0007669"/>
    <property type="project" value="UniProtKB-KW"/>
</dbReference>
<dbReference type="EMBL" id="JACIDO010000021">
    <property type="protein sequence ID" value="MBB3938206.1"/>
    <property type="molecule type" value="Genomic_DNA"/>
</dbReference>
<protein>
    <submittedName>
        <fullName evidence="3">DNA repair exonuclease SbcCD nuclease subunit</fullName>
    </submittedName>
</protein>
<dbReference type="Proteomes" id="UP000531216">
    <property type="component" value="Unassembled WGS sequence"/>
</dbReference>
<proteinExistence type="predicted"/>
<organism evidence="3 4">
    <name type="scientific">Aureimonas phyllosphaerae</name>
    <dbReference type="NCBI Taxonomy" id="1166078"/>
    <lineage>
        <taxon>Bacteria</taxon>
        <taxon>Pseudomonadati</taxon>
        <taxon>Pseudomonadota</taxon>
        <taxon>Alphaproteobacteria</taxon>
        <taxon>Hyphomicrobiales</taxon>
        <taxon>Aurantimonadaceae</taxon>
        <taxon>Aureimonas</taxon>
    </lineage>
</organism>
<reference evidence="3 4" key="1">
    <citation type="submission" date="2020-08" db="EMBL/GenBank/DDBJ databases">
        <title>Genomic Encyclopedia of Type Strains, Phase IV (KMG-IV): sequencing the most valuable type-strain genomes for metagenomic binning, comparative biology and taxonomic classification.</title>
        <authorList>
            <person name="Goeker M."/>
        </authorList>
    </citation>
    <scope>NUCLEOTIDE SEQUENCE [LARGE SCALE GENOMIC DNA]</scope>
    <source>
        <strain evidence="3 4">DSM 25024</strain>
    </source>
</reference>
<evidence type="ECO:0000313" key="4">
    <source>
        <dbReference type="Proteomes" id="UP000531216"/>
    </source>
</evidence>
<dbReference type="Gene3D" id="3.60.21.10">
    <property type="match status" value="1"/>
</dbReference>
<comment type="caution">
    <text evidence="3">The sequence shown here is derived from an EMBL/GenBank/DDBJ whole genome shotgun (WGS) entry which is preliminary data.</text>
</comment>
<evidence type="ECO:0000313" key="3">
    <source>
        <dbReference type="EMBL" id="MBB3938206.1"/>
    </source>
</evidence>
<dbReference type="SUPFAM" id="SSF56300">
    <property type="entry name" value="Metallo-dependent phosphatases"/>
    <property type="match status" value="1"/>
</dbReference>
<dbReference type="AlphaFoldDB" id="A0A7W6FWH8"/>
<keyword evidence="3" id="KW-0269">Exonuclease</keyword>
<dbReference type="InterPro" id="IPR029052">
    <property type="entry name" value="Metallo-depent_PP-like"/>
</dbReference>